<keyword evidence="3" id="KW-0862">Zinc</keyword>
<evidence type="ECO:0000256" key="4">
    <source>
        <dbReference type="SAM" id="Coils"/>
    </source>
</evidence>
<dbReference type="GO" id="GO:0008270">
    <property type="term" value="F:zinc ion binding"/>
    <property type="evidence" value="ECO:0007669"/>
    <property type="project" value="UniProtKB-KW"/>
</dbReference>
<dbReference type="InterPro" id="IPR013320">
    <property type="entry name" value="ConA-like_dom_sf"/>
</dbReference>
<reference evidence="7" key="1">
    <citation type="submission" date="2021-04" db="EMBL/GenBank/DDBJ databases">
        <authorList>
            <consortium name="Wellcome Sanger Institute Data Sharing"/>
        </authorList>
    </citation>
    <scope>NUCLEOTIDE SEQUENCE [LARGE SCALE GENOMIC DNA]</scope>
</reference>
<keyword evidence="2" id="KW-0863">Zinc-finger</keyword>
<name>A0A665U3P8_ECHNA</name>
<dbReference type="OrthoDB" id="426657at2759"/>
<keyword evidence="1" id="KW-0479">Metal-binding</keyword>
<keyword evidence="8" id="KW-1185">Reference proteome</keyword>
<feature type="coiled-coil region" evidence="4">
    <location>
        <begin position="39"/>
        <end position="152"/>
    </location>
</feature>
<dbReference type="CDD" id="cd16040">
    <property type="entry name" value="SPRY_PRY_SNTX"/>
    <property type="match status" value="1"/>
</dbReference>
<dbReference type="SUPFAM" id="SSF49899">
    <property type="entry name" value="Concanavalin A-like lectins/glucanases"/>
    <property type="match status" value="1"/>
</dbReference>
<organism evidence="7 8">
    <name type="scientific">Echeneis naucrates</name>
    <name type="common">Live sharksucker</name>
    <dbReference type="NCBI Taxonomy" id="173247"/>
    <lineage>
        <taxon>Eukaryota</taxon>
        <taxon>Metazoa</taxon>
        <taxon>Chordata</taxon>
        <taxon>Craniata</taxon>
        <taxon>Vertebrata</taxon>
        <taxon>Euteleostomi</taxon>
        <taxon>Actinopterygii</taxon>
        <taxon>Neopterygii</taxon>
        <taxon>Teleostei</taxon>
        <taxon>Neoteleostei</taxon>
        <taxon>Acanthomorphata</taxon>
        <taxon>Carangaria</taxon>
        <taxon>Carangiformes</taxon>
        <taxon>Echeneidae</taxon>
        <taxon>Echeneis</taxon>
    </lineage>
</organism>
<dbReference type="InterPro" id="IPR003877">
    <property type="entry name" value="SPRY_dom"/>
</dbReference>
<feature type="region of interest" description="Disordered" evidence="5">
    <location>
        <begin position="258"/>
        <end position="277"/>
    </location>
</feature>
<dbReference type="InterPro" id="IPR058030">
    <property type="entry name" value="TRIM8/14/16/25/29/45/65_CC"/>
</dbReference>
<dbReference type="Ensembl" id="ENSENLT00000014554.1">
    <property type="protein sequence ID" value="ENSENLP00000013980.1"/>
    <property type="gene ID" value="ENSENLG00000006591.1"/>
</dbReference>
<evidence type="ECO:0000256" key="2">
    <source>
        <dbReference type="ARBA" id="ARBA00022771"/>
    </source>
</evidence>
<dbReference type="Gene3D" id="2.60.120.920">
    <property type="match status" value="1"/>
</dbReference>
<dbReference type="AlphaFoldDB" id="A0A665U3P8"/>
<dbReference type="Pfam" id="PF00622">
    <property type="entry name" value="SPRY"/>
    <property type="match status" value="1"/>
</dbReference>
<dbReference type="PANTHER" id="PTHR25465">
    <property type="entry name" value="B-BOX DOMAIN CONTAINING"/>
    <property type="match status" value="1"/>
</dbReference>
<dbReference type="SMART" id="SM00449">
    <property type="entry name" value="SPRY"/>
    <property type="match status" value="1"/>
</dbReference>
<keyword evidence="4" id="KW-0175">Coiled coil</keyword>
<dbReference type="InterPro" id="IPR051051">
    <property type="entry name" value="E3_ubiq-ligase_TRIM/RNF"/>
</dbReference>
<dbReference type="OMA" id="DSMKFLY"/>
<reference evidence="7" key="2">
    <citation type="submission" date="2025-08" db="UniProtKB">
        <authorList>
            <consortium name="Ensembl"/>
        </authorList>
    </citation>
    <scope>IDENTIFICATION</scope>
</reference>
<dbReference type="PRINTS" id="PR01407">
    <property type="entry name" value="BUTYPHLNCDUF"/>
</dbReference>
<dbReference type="SMART" id="SM00589">
    <property type="entry name" value="PRY"/>
    <property type="match status" value="1"/>
</dbReference>
<accession>A0A665U3P8</accession>
<dbReference type="Pfam" id="PF25600">
    <property type="entry name" value="TRIM_CC"/>
    <property type="match status" value="1"/>
</dbReference>
<dbReference type="RefSeq" id="XP_029358134.1">
    <property type="nucleotide sequence ID" value="XM_029502274.1"/>
</dbReference>
<evidence type="ECO:0000256" key="3">
    <source>
        <dbReference type="ARBA" id="ARBA00022833"/>
    </source>
</evidence>
<evidence type="ECO:0000313" key="7">
    <source>
        <dbReference type="Ensembl" id="ENSENLP00000013980.1"/>
    </source>
</evidence>
<dbReference type="InterPro" id="IPR006574">
    <property type="entry name" value="PRY"/>
</dbReference>
<feature type="domain" description="B30.2/SPRY" evidence="6">
    <location>
        <begin position="225"/>
        <end position="423"/>
    </location>
</feature>
<feature type="compositionally biased region" description="Basic and acidic residues" evidence="5">
    <location>
        <begin position="258"/>
        <end position="267"/>
    </location>
</feature>
<evidence type="ECO:0000256" key="5">
    <source>
        <dbReference type="SAM" id="MobiDB-lite"/>
    </source>
</evidence>
<sequence>MIENRALANMVRDKNLREFSCCNDDHRDVSASAHHGRHRVCVREERRRKEGELKNLQKKSKNIINEQERQQKNLEATLQQIQKVAGQTQGFCEGVVVSVISSLQRHCESLKELIKAQEQGAMAQVHSSIRTLQAKMEEMKKRDAELDRLAQTDNNAHFLQEWASLRCRCQKDHLHPLPELSEDPLLPFVLTKGAVHELGRQLEEFCDKEFLSISDTVSYGLGSTLTGQSSEPTTRAEFLQYACELTLDRSTAHEDLVVSEGDKEAKPRPPQTARFTAPRDPRRFTHRRQVLCREGLQAERCYYEIELEGNKAEIALTYKGIDRKSRTRLSAFGANENSWSLDRSTHYSVSHNGKSVQLTVSPSHHRTGIYLKFKEGTLSFYEVSDSMTFLYKVEATFTEPLYPGFWLEKNCCIRISDLRQDML</sequence>
<dbReference type="InterPro" id="IPR003879">
    <property type="entry name" value="Butyrophylin_SPRY"/>
</dbReference>
<evidence type="ECO:0000313" key="8">
    <source>
        <dbReference type="Proteomes" id="UP000472264"/>
    </source>
</evidence>
<dbReference type="GeneID" id="115043643"/>
<protein>
    <submittedName>
        <fullName evidence="7">Tripartite motif-containing protein 16-like</fullName>
    </submittedName>
</protein>
<evidence type="ECO:0000256" key="1">
    <source>
        <dbReference type="ARBA" id="ARBA00022723"/>
    </source>
</evidence>
<dbReference type="PANTHER" id="PTHR25465:SF14">
    <property type="entry name" value="E3 UBIQUITIN-PROTEIN LIGASE TRIM65"/>
    <property type="match status" value="1"/>
</dbReference>
<dbReference type="PROSITE" id="PS50188">
    <property type="entry name" value="B302_SPRY"/>
    <property type="match status" value="1"/>
</dbReference>
<dbReference type="InParanoid" id="A0A665U3P8"/>
<evidence type="ECO:0000259" key="6">
    <source>
        <dbReference type="PROSITE" id="PS50188"/>
    </source>
</evidence>
<dbReference type="Pfam" id="PF13765">
    <property type="entry name" value="PRY"/>
    <property type="match status" value="1"/>
</dbReference>
<gene>
    <name evidence="7" type="primary">LOC115043643</name>
</gene>
<proteinExistence type="predicted"/>
<dbReference type="InterPro" id="IPR001870">
    <property type="entry name" value="B30.2/SPRY"/>
</dbReference>
<dbReference type="GO" id="GO:0005737">
    <property type="term" value="C:cytoplasm"/>
    <property type="evidence" value="ECO:0007669"/>
    <property type="project" value="UniProtKB-ARBA"/>
</dbReference>
<dbReference type="InterPro" id="IPR043136">
    <property type="entry name" value="B30.2/SPRY_sf"/>
</dbReference>
<dbReference type="Proteomes" id="UP000472264">
    <property type="component" value="Chromosome 5"/>
</dbReference>
<reference evidence="7" key="3">
    <citation type="submission" date="2025-09" db="UniProtKB">
        <authorList>
            <consortium name="Ensembl"/>
        </authorList>
    </citation>
    <scope>IDENTIFICATION</scope>
</reference>